<proteinExistence type="predicted"/>
<dbReference type="InterPro" id="IPR018060">
    <property type="entry name" value="HTH_AraC"/>
</dbReference>
<gene>
    <name evidence="6" type="ORF">DIW82_03420</name>
</gene>
<comment type="caution">
    <text evidence="6">The sequence shown here is derived from an EMBL/GenBank/DDBJ whole genome shotgun (WGS) entry which is preliminary data.</text>
</comment>
<dbReference type="PANTHER" id="PTHR11019:SF199">
    <property type="entry name" value="HTH-TYPE TRANSCRIPTIONAL REGULATOR NIMR"/>
    <property type="match status" value="1"/>
</dbReference>
<accession>A0A3D4SXP2</accession>
<dbReference type="SUPFAM" id="SSF46689">
    <property type="entry name" value="Homeodomain-like"/>
    <property type="match status" value="2"/>
</dbReference>
<feature type="compositionally biased region" description="Basic and acidic residues" evidence="4">
    <location>
        <begin position="253"/>
        <end position="263"/>
    </location>
</feature>
<dbReference type="PROSITE" id="PS01124">
    <property type="entry name" value="HTH_ARAC_FAMILY_2"/>
    <property type="match status" value="1"/>
</dbReference>
<evidence type="ECO:0000313" key="7">
    <source>
        <dbReference type="Proteomes" id="UP000261739"/>
    </source>
</evidence>
<dbReference type="InterPro" id="IPR009057">
    <property type="entry name" value="Homeodomain-like_sf"/>
</dbReference>
<evidence type="ECO:0000313" key="6">
    <source>
        <dbReference type="EMBL" id="HCT13855.1"/>
    </source>
</evidence>
<evidence type="ECO:0000256" key="3">
    <source>
        <dbReference type="ARBA" id="ARBA00023163"/>
    </source>
</evidence>
<sequence>MSPGECTVATVPDVDRNCQEVELHDRYLWWVVDGALRVQVRDGAGRHRVRLGAGDAVVVDAGARVTVSREPGTTALGCPAAGTPVVEPTEQVGRSATRGRVARSQHGALVELFAEGLHYLRTRGPVDGEDAGTFTGADAVPDATVRRPPLPTRTAARAAARLIMERPADDLDIPHLADAVFSSPSTLHRQFVTDTGLTPGQWRTRLRLALAVADLRNSSATLEQVAQRVGLSSASALCRLFRTRTGTSPESWRAGHDHGDGHRNLPGPAGGGETRSTWPRTNRFHVLVWAWRGGCRVTVGDSTRRLAEGGLVWLPAGVPNAVTGEPGGLILPVGARPGRQPGPDRPVTVPADHAPTARVLLATAGREYDPVAPEQTTTLDELFYAYLAGDAGDPGRTTADTAPVDRRRGSTRLLNRLAVDFRREPGVTRTAAQWAEILDCTGDDLARPLWNCSAPGTSGSGPPGPGW</sequence>
<dbReference type="PANTHER" id="PTHR11019">
    <property type="entry name" value="HTH-TYPE TRANSCRIPTIONAL REGULATOR NIMR"/>
    <property type="match status" value="1"/>
</dbReference>
<evidence type="ECO:0000256" key="2">
    <source>
        <dbReference type="ARBA" id="ARBA00023125"/>
    </source>
</evidence>
<dbReference type="SMART" id="SM00342">
    <property type="entry name" value="HTH_ARAC"/>
    <property type="match status" value="1"/>
</dbReference>
<dbReference type="AlphaFoldDB" id="A0A3D4SXP2"/>
<keyword evidence="3" id="KW-0804">Transcription</keyword>
<reference evidence="6 7" key="1">
    <citation type="journal article" date="2018" name="Nat. Biotechnol.">
        <title>A standardized bacterial taxonomy based on genome phylogeny substantially revises the tree of life.</title>
        <authorList>
            <person name="Parks D.H."/>
            <person name="Chuvochina M."/>
            <person name="Waite D.W."/>
            <person name="Rinke C."/>
            <person name="Skarshewski A."/>
            <person name="Chaumeil P.A."/>
            <person name="Hugenholtz P."/>
        </authorList>
    </citation>
    <scope>NUCLEOTIDE SEQUENCE [LARGE SCALE GENOMIC DNA]</scope>
    <source>
        <strain evidence="6">UBA11247</strain>
    </source>
</reference>
<dbReference type="GO" id="GO:0003700">
    <property type="term" value="F:DNA-binding transcription factor activity"/>
    <property type="evidence" value="ECO:0007669"/>
    <property type="project" value="InterPro"/>
</dbReference>
<feature type="region of interest" description="Disordered" evidence="4">
    <location>
        <begin position="247"/>
        <end position="277"/>
    </location>
</feature>
<evidence type="ECO:0000256" key="1">
    <source>
        <dbReference type="ARBA" id="ARBA00023015"/>
    </source>
</evidence>
<name>A0A3D4SXP2_9CORY</name>
<dbReference type="InterPro" id="IPR018062">
    <property type="entry name" value="HTH_AraC-typ_CS"/>
</dbReference>
<feature type="domain" description="HTH araC/xylS-type" evidence="5">
    <location>
        <begin position="157"/>
        <end position="255"/>
    </location>
</feature>
<keyword evidence="2" id="KW-0238">DNA-binding</keyword>
<dbReference type="SUPFAM" id="SSF51182">
    <property type="entry name" value="RmlC-like cupins"/>
    <property type="match status" value="2"/>
</dbReference>
<dbReference type="Pfam" id="PF12833">
    <property type="entry name" value="HTH_18"/>
    <property type="match status" value="1"/>
</dbReference>
<dbReference type="GO" id="GO:0043565">
    <property type="term" value="F:sequence-specific DNA binding"/>
    <property type="evidence" value="ECO:0007669"/>
    <property type="project" value="InterPro"/>
</dbReference>
<keyword evidence="1" id="KW-0805">Transcription regulation</keyword>
<organism evidence="6 7">
    <name type="scientific">Corynebacterium nuruki</name>
    <dbReference type="NCBI Taxonomy" id="1032851"/>
    <lineage>
        <taxon>Bacteria</taxon>
        <taxon>Bacillati</taxon>
        <taxon>Actinomycetota</taxon>
        <taxon>Actinomycetes</taxon>
        <taxon>Mycobacteriales</taxon>
        <taxon>Corynebacteriaceae</taxon>
        <taxon>Corynebacterium</taxon>
    </lineage>
</organism>
<dbReference type="Proteomes" id="UP000261739">
    <property type="component" value="Unassembled WGS sequence"/>
</dbReference>
<evidence type="ECO:0000259" key="5">
    <source>
        <dbReference type="PROSITE" id="PS01124"/>
    </source>
</evidence>
<dbReference type="PROSITE" id="PS00041">
    <property type="entry name" value="HTH_ARAC_FAMILY_1"/>
    <property type="match status" value="1"/>
</dbReference>
<protein>
    <recommendedName>
        <fullName evidence="5">HTH araC/xylS-type domain-containing protein</fullName>
    </recommendedName>
</protein>
<evidence type="ECO:0000256" key="4">
    <source>
        <dbReference type="SAM" id="MobiDB-lite"/>
    </source>
</evidence>
<dbReference type="InterPro" id="IPR011051">
    <property type="entry name" value="RmlC_Cupin_sf"/>
</dbReference>
<dbReference type="EMBL" id="DQID01000098">
    <property type="protein sequence ID" value="HCT13855.1"/>
    <property type="molecule type" value="Genomic_DNA"/>
</dbReference>
<dbReference type="Gene3D" id="1.10.10.60">
    <property type="entry name" value="Homeodomain-like"/>
    <property type="match status" value="1"/>
</dbReference>